<keyword evidence="1" id="KW-0175">Coiled coil</keyword>
<dbReference type="Pfam" id="PF23984">
    <property type="entry name" value="DUF7307"/>
    <property type="match status" value="1"/>
</dbReference>
<feature type="coiled-coil region" evidence="1">
    <location>
        <begin position="38"/>
        <end position="65"/>
    </location>
</feature>
<proteinExistence type="predicted"/>
<dbReference type="Proteomes" id="UP000622430">
    <property type="component" value="Segment"/>
</dbReference>
<evidence type="ECO:0000313" key="3">
    <source>
        <dbReference type="Proteomes" id="UP000622430"/>
    </source>
</evidence>
<organism evidence="2 3">
    <name type="scientific">Burkholderia phage BCSR52</name>
    <dbReference type="NCBI Taxonomy" id="2805748"/>
    <lineage>
        <taxon>Viruses</taxon>
        <taxon>Duplodnaviria</taxon>
        <taxon>Heunggongvirae</taxon>
        <taxon>Uroviricota</taxon>
        <taxon>Caudoviricetes</taxon>
        <taxon>Lindbergviridae</taxon>
        <taxon>Irusalimvirus</taxon>
        <taxon>Irusalimvirus BCSR52</taxon>
    </lineage>
</organism>
<evidence type="ECO:0000256" key="1">
    <source>
        <dbReference type="SAM" id="Coils"/>
    </source>
</evidence>
<sequence length="206" mass="22885">MSSVENQLAEANAAPVDGAIAWWEEEKSVAPEDAMKRISDLAAVARTLEEEIALAKQNLAAKEERLNRILMVTIPGILTELQMSEFKLTDGTTVEAKPDLKVNITEANKPRVYAWLKDHGFGGIIRSKVSLDFGKGENESLTEVVDGLKELGYIPNVSEDVHHATMKSFVKEQLEKGNTELPKKEFGVYEFTKAKITTPKQKKSKK</sequence>
<keyword evidence="3" id="KW-1185">Reference proteome</keyword>
<name>A0A889IPZ9_9CAUD</name>
<reference evidence="2" key="1">
    <citation type="submission" date="2021-01" db="EMBL/GenBank/DDBJ databases">
        <authorList>
            <person name="Rakov C."/>
            <person name="Alkalay-Oren S."/>
            <person name="Coppenhagen-Glazer S."/>
            <person name="Hazan R."/>
        </authorList>
    </citation>
    <scope>NUCLEOTIDE SEQUENCE</scope>
</reference>
<protein>
    <submittedName>
        <fullName evidence="2">Uncharacterized protein</fullName>
    </submittedName>
</protein>
<accession>A0A889IPZ9</accession>
<dbReference type="EMBL" id="MW460246">
    <property type="protein sequence ID" value="QRE00407.1"/>
    <property type="molecule type" value="Genomic_DNA"/>
</dbReference>
<evidence type="ECO:0000313" key="2">
    <source>
        <dbReference type="EMBL" id="QRE00407.1"/>
    </source>
</evidence>
<dbReference type="InterPro" id="IPR055731">
    <property type="entry name" value="Pam3_gp33-like"/>
</dbReference>